<keyword evidence="4" id="KW-0874">Quinone</keyword>
<dbReference type="SUPFAM" id="SSF143243">
    <property type="entry name" value="Nqo5-like"/>
    <property type="match status" value="1"/>
</dbReference>
<dbReference type="PANTHER" id="PTHR10884:SF14">
    <property type="entry name" value="NADH DEHYDROGENASE [UBIQUINONE] IRON-SULFUR PROTEIN 3, MITOCHONDRIAL"/>
    <property type="match status" value="1"/>
</dbReference>
<dbReference type="InterPro" id="IPR001268">
    <property type="entry name" value="NADH_UbQ_OxRdtase_30kDa_su"/>
</dbReference>
<dbReference type="PROSITE" id="PS00542">
    <property type="entry name" value="COMPLEX1_30K"/>
    <property type="match status" value="1"/>
</dbReference>
<keyword evidence="8" id="KW-1185">Reference proteome</keyword>
<gene>
    <name evidence="7" type="ORF">ACFSOY_09275</name>
</gene>
<feature type="region of interest" description="Disordered" evidence="5">
    <location>
        <begin position="1"/>
        <end position="23"/>
    </location>
</feature>
<dbReference type="InterPro" id="IPR037232">
    <property type="entry name" value="NADH_quin_OxRdtase_su_C/D-like"/>
</dbReference>
<dbReference type="Gene3D" id="3.30.460.80">
    <property type="entry name" value="NADH:ubiquinone oxidoreductase, 30kDa subunit"/>
    <property type="match status" value="1"/>
</dbReference>
<name>A0ABW4ZW03_9BACL</name>
<evidence type="ECO:0000256" key="2">
    <source>
        <dbReference type="ARBA" id="ARBA00022448"/>
    </source>
</evidence>
<keyword evidence="2 3" id="KW-0813">Transport</keyword>
<feature type="domain" description="NADH:ubiquinone oxidoreductase 30kDa subunit" evidence="6">
    <location>
        <begin position="61"/>
        <end position="179"/>
    </location>
</feature>
<dbReference type="Proteomes" id="UP001597343">
    <property type="component" value="Unassembled WGS sequence"/>
</dbReference>
<evidence type="ECO:0000256" key="5">
    <source>
        <dbReference type="SAM" id="MobiDB-lite"/>
    </source>
</evidence>
<evidence type="ECO:0000313" key="7">
    <source>
        <dbReference type="EMBL" id="MFD2170187.1"/>
    </source>
</evidence>
<dbReference type="EC" id="7.1.1.-" evidence="4"/>
<comment type="caution">
    <text evidence="7">The sequence shown here is derived from an EMBL/GenBank/DDBJ whole genome shotgun (WGS) entry which is preliminary data.</text>
</comment>
<evidence type="ECO:0000256" key="3">
    <source>
        <dbReference type="RuleBase" id="RU003456"/>
    </source>
</evidence>
<comment type="function">
    <text evidence="4">NDH-1 shuttles electrons from NADH, via FMN and iron-sulfur (Fe-S) centers, to quinones in the respiratory chain.</text>
</comment>
<evidence type="ECO:0000256" key="1">
    <source>
        <dbReference type="ARBA" id="ARBA00007569"/>
    </source>
</evidence>
<keyword evidence="3" id="KW-1278">Translocase</keyword>
<sequence length="180" mass="20603">MSEETKAPEATKATEETPEPVDPRIEKANGQLELVKSKVVAKFGEEVIEEALLAKFQPTLVIQNERWADVVEFLKVTDELGFVYPEAMAGTDHMAKGYFEVYLYLHSFVLDMDLAVKVRTGREEPSIPSVTHLFSGVNWEEREIFDLLGVPFTGHPDMRRIMLEDHWQGHPLRKDYVVKD</sequence>
<organism evidence="7 8">
    <name type="scientific">Tumebacillus lipolyticus</name>
    <dbReference type="NCBI Taxonomy" id="1280370"/>
    <lineage>
        <taxon>Bacteria</taxon>
        <taxon>Bacillati</taxon>
        <taxon>Bacillota</taxon>
        <taxon>Bacilli</taxon>
        <taxon>Bacillales</taxon>
        <taxon>Alicyclobacillaceae</taxon>
        <taxon>Tumebacillus</taxon>
    </lineage>
</organism>
<dbReference type="InterPro" id="IPR020396">
    <property type="entry name" value="NADH_UbQ_OxRdtase_CS"/>
</dbReference>
<protein>
    <recommendedName>
        <fullName evidence="4">NADH-quinone oxidoreductase</fullName>
        <ecNumber evidence="4">7.1.1.-</ecNumber>
    </recommendedName>
</protein>
<dbReference type="RefSeq" id="WP_386045917.1">
    <property type="nucleotide sequence ID" value="NZ_JBHUIO010000005.1"/>
</dbReference>
<dbReference type="PANTHER" id="PTHR10884">
    <property type="entry name" value="NADH DEHYDROGENASE UBIQUINONE IRON-SULFUR PROTEIN 3"/>
    <property type="match status" value="1"/>
</dbReference>
<comment type="catalytic activity">
    <reaction evidence="4">
        <text>a quinone + NADH + 5 H(+)(in) = a quinol + NAD(+) + 4 H(+)(out)</text>
        <dbReference type="Rhea" id="RHEA:57888"/>
        <dbReference type="ChEBI" id="CHEBI:15378"/>
        <dbReference type="ChEBI" id="CHEBI:24646"/>
        <dbReference type="ChEBI" id="CHEBI:57540"/>
        <dbReference type="ChEBI" id="CHEBI:57945"/>
        <dbReference type="ChEBI" id="CHEBI:132124"/>
    </reaction>
</comment>
<dbReference type="EMBL" id="JBHUIO010000005">
    <property type="protein sequence ID" value="MFD2170187.1"/>
    <property type="molecule type" value="Genomic_DNA"/>
</dbReference>
<keyword evidence="3" id="KW-0520">NAD</keyword>
<evidence type="ECO:0000256" key="4">
    <source>
        <dbReference type="RuleBase" id="RU003582"/>
    </source>
</evidence>
<accession>A0ABW4ZW03</accession>
<proteinExistence type="inferred from homology"/>
<comment type="similarity">
    <text evidence="1 3">Belongs to the complex I 30 kDa subunit family.</text>
</comment>
<evidence type="ECO:0000259" key="6">
    <source>
        <dbReference type="Pfam" id="PF00329"/>
    </source>
</evidence>
<reference evidence="8" key="1">
    <citation type="journal article" date="2019" name="Int. J. Syst. Evol. Microbiol.">
        <title>The Global Catalogue of Microorganisms (GCM) 10K type strain sequencing project: providing services to taxonomists for standard genome sequencing and annotation.</title>
        <authorList>
            <consortium name="The Broad Institute Genomics Platform"/>
            <consortium name="The Broad Institute Genome Sequencing Center for Infectious Disease"/>
            <person name="Wu L."/>
            <person name="Ma J."/>
        </authorList>
    </citation>
    <scope>NUCLEOTIDE SEQUENCE [LARGE SCALE GENOMIC DNA]</scope>
    <source>
        <strain evidence="8">CGMCC 1.13574</strain>
    </source>
</reference>
<evidence type="ECO:0000313" key="8">
    <source>
        <dbReference type="Proteomes" id="UP001597343"/>
    </source>
</evidence>
<dbReference type="Pfam" id="PF00329">
    <property type="entry name" value="Complex1_30kDa"/>
    <property type="match status" value="1"/>
</dbReference>